<sequence>MPDNIDGIAAVNHWRGQCLDNFARVEHAIINVIERWLELDPKTAPALAETASARTRNLGSALKKHQSGDTKAKQLVKLLELWRLREAQRNELVHGVFKVKSGADGWTLINLTRTVKKQVSRSREYILSANEAAAFLTAIVRERKALETALSEISM</sequence>
<organism evidence="1 2">
    <name type="scientific">Qipengyuania aquimaris</name>
    <dbReference type="NCBI Taxonomy" id="255984"/>
    <lineage>
        <taxon>Bacteria</taxon>
        <taxon>Pseudomonadati</taxon>
        <taxon>Pseudomonadota</taxon>
        <taxon>Alphaproteobacteria</taxon>
        <taxon>Sphingomonadales</taxon>
        <taxon>Erythrobacteraceae</taxon>
        <taxon>Qipengyuania</taxon>
    </lineage>
</organism>
<proteinExistence type="predicted"/>
<dbReference type="AlphaFoldDB" id="A0A9Q3S353"/>
<accession>A0A9Q3S353</accession>
<dbReference type="RefSeq" id="WP_222405724.1">
    <property type="nucleotide sequence ID" value="NZ_JAHVKP010000001.1"/>
</dbReference>
<gene>
    <name evidence="1" type="ORF">KUV31_12155</name>
</gene>
<dbReference type="EMBL" id="JAHVKP010000001">
    <property type="protein sequence ID" value="MBY6219093.1"/>
    <property type="molecule type" value="Genomic_DNA"/>
</dbReference>
<evidence type="ECO:0000313" key="2">
    <source>
        <dbReference type="Proteomes" id="UP000824927"/>
    </source>
</evidence>
<dbReference type="Proteomes" id="UP000824927">
    <property type="component" value="Unassembled WGS sequence"/>
</dbReference>
<name>A0A9Q3S353_9SPHN</name>
<reference evidence="1" key="1">
    <citation type="submission" date="2021-06" db="EMBL/GenBank/DDBJ databases">
        <title>50 bacteria genomes isolated from Dapeng, Shenzhen, China.</title>
        <authorList>
            <person name="Zheng W."/>
            <person name="Yu S."/>
            <person name="Huang Y."/>
        </authorList>
    </citation>
    <scope>NUCLEOTIDE SEQUENCE</scope>
    <source>
        <strain evidence="1">DP4N28-2</strain>
    </source>
</reference>
<protein>
    <submittedName>
        <fullName evidence="1">Uncharacterized protein</fullName>
    </submittedName>
</protein>
<comment type="caution">
    <text evidence="1">The sequence shown here is derived from an EMBL/GenBank/DDBJ whole genome shotgun (WGS) entry which is preliminary data.</text>
</comment>
<evidence type="ECO:0000313" key="1">
    <source>
        <dbReference type="EMBL" id="MBY6219093.1"/>
    </source>
</evidence>